<organism evidence="2 3">
    <name type="scientific">Stylonychia lemnae</name>
    <name type="common">Ciliate</name>
    <dbReference type="NCBI Taxonomy" id="5949"/>
    <lineage>
        <taxon>Eukaryota</taxon>
        <taxon>Sar</taxon>
        <taxon>Alveolata</taxon>
        <taxon>Ciliophora</taxon>
        <taxon>Intramacronucleata</taxon>
        <taxon>Spirotrichea</taxon>
        <taxon>Stichotrichia</taxon>
        <taxon>Sporadotrichida</taxon>
        <taxon>Oxytrichidae</taxon>
        <taxon>Stylonychinae</taxon>
        <taxon>Stylonychia</taxon>
    </lineage>
</organism>
<protein>
    <recommendedName>
        <fullName evidence="4">Armadillo-type fold</fullName>
    </recommendedName>
</protein>
<feature type="compositionally biased region" description="Polar residues" evidence="1">
    <location>
        <begin position="248"/>
        <end position="257"/>
    </location>
</feature>
<feature type="region of interest" description="Disordered" evidence="1">
    <location>
        <begin position="221"/>
        <end position="265"/>
    </location>
</feature>
<dbReference type="AlphaFoldDB" id="A0A077ZY23"/>
<keyword evidence="3" id="KW-1185">Reference proteome</keyword>
<dbReference type="EMBL" id="CCKQ01003396">
    <property type="protein sequence ID" value="CDW74517.1"/>
    <property type="molecule type" value="Genomic_DNA"/>
</dbReference>
<dbReference type="SUPFAM" id="SSF48371">
    <property type="entry name" value="ARM repeat"/>
    <property type="match status" value="1"/>
</dbReference>
<accession>A0A077ZY23</accession>
<gene>
    <name evidence="2" type="primary">Contig17123.g18243</name>
    <name evidence="2" type="ORF">STYLEM_3497</name>
</gene>
<feature type="compositionally biased region" description="Basic and acidic residues" evidence="1">
    <location>
        <begin position="238"/>
        <end position="247"/>
    </location>
</feature>
<evidence type="ECO:0000256" key="1">
    <source>
        <dbReference type="SAM" id="MobiDB-lite"/>
    </source>
</evidence>
<dbReference type="Gene3D" id="1.25.10.10">
    <property type="entry name" value="Leucine-rich Repeat Variant"/>
    <property type="match status" value="1"/>
</dbReference>
<evidence type="ECO:0000313" key="2">
    <source>
        <dbReference type="EMBL" id="CDW74517.1"/>
    </source>
</evidence>
<evidence type="ECO:0008006" key="4">
    <source>
        <dbReference type="Google" id="ProtNLM"/>
    </source>
</evidence>
<dbReference type="InterPro" id="IPR016024">
    <property type="entry name" value="ARM-type_fold"/>
</dbReference>
<name>A0A077ZY23_STYLE</name>
<evidence type="ECO:0000313" key="3">
    <source>
        <dbReference type="Proteomes" id="UP000039865"/>
    </source>
</evidence>
<feature type="compositionally biased region" description="Polar residues" evidence="1">
    <location>
        <begin position="221"/>
        <end position="237"/>
    </location>
</feature>
<proteinExistence type="predicted"/>
<reference evidence="2 3" key="1">
    <citation type="submission" date="2014-06" db="EMBL/GenBank/DDBJ databases">
        <authorList>
            <person name="Swart Estienne"/>
        </authorList>
    </citation>
    <scope>NUCLEOTIDE SEQUENCE [LARGE SCALE GENOMIC DNA]</scope>
    <source>
        <strain evidence="2 3">130c</strain>
    </source>
</reference>
<dbReference type="Proteomes" id="UP000039865">
    <property type="component" value="Unassembled WGS sequence"/>
</dbReference>
<dbReference type="InParanoid" id="A0A077ZY23"/>
<dbReference type="InterPro" id="IPR011989">
    <property type="entry name" value="ARM-like"/>
</dbReference>
<sequence>MDIGSQGRKSVKNLHQIPPVFRLQTLQQHHQAQLKNLNIVQIQLLPPKAIKKQLATERQSKDRSLDKSSKFSKKLQLLTQHQQEFRVTSETLENKLVIIDHKNISDILLSIQTLKKINSSQLKKMLELIQNCSTNEQAFQFFNYLQSSKWSQIKYWMLNLQSKTSRRIIIEIISEVIQRASDESKGISLDKDQDQKILQQEKVQSQLKTARVPRIPLGNITNTFNPQPLLQQSNSMRQRQDSGDKENQCNIPTISNKQQSISTSQSYSTLPKQNIQKSYFTKEHLFSIIFSKDLVELLKHYSMTIDLNSPKKELLRQDCILVSKIMFQIADSILMYYKKQNLYDQYSFTYIKNGIFPTLITLLKIAEFNFETMSVDEQKYISRCLEFCSTHSEGLNLIYTNREMVFYILKSFMKENVNETQVLYATATVLLDLTANEDCLEKVAQLMRDHNLLEFVYNKLNNFIRLNPQDSQYQKLRDLFIGILLNLACNVENQQIISEMILGTQNYKQGVLPLLTMILLDSRHDWPTNGAALALLQYCHQGLQQADIYEAIQQAKIKEIAQMFIEKCNSKDAKKHLYEILTILEICGKKMDSITLILKTQVYASCA</sequence>